<protein>
    <recommendedName>
        <fullName evidence="2">Calcineurin-like phosphoesterase domain-containing protein</fullName>
    </recommendedName>
</protein>
<dbReference type="AlphaFoldDB" id="A0A381VXC5"/>
<dbReference type="InterPro" id="IPR029052">
    <property type="entry name" value="Metallo-depent_PP-like"/>
</dbReference>
<sequence length="172" mass="19774">MLFMFKKSFIAFLLTTVVIYGMCVLIYKIPPYELIVYSKNILRDILFQDLKNSSWQNAKKYIKIASTIDDLPNIRSHDEGYSFYIAGHTYGKPGAESNGLYDPFTEKFHMINNYHSMKFGFLLGDVVREASNDAWRLVKKDLDSLDSRIKNIVVPGNHDVGTGTNNTKRDIF</sequence>
<dbReference type="EMBL" id="UINC01009906">
    <property type="protein sequence ID" value="SVA44287.1"/>
    <property type="molecule type" value="Genomic_DNA"/>
</dbReference>
<evidence type="ECO:0008006" key="2">
    <source>
        <dbReference type="Google" id="ProtNLM"/>
    </source>
</evidence>
<accession>A0A381VXC5</accession>
<organism evidence="1">
    <name type="scientific">marine metagenome</name>
    <dbReference type="NCBI Taxonomy" id="408172"/>
    <lineage>
        <taxon>unclassified sequences</taxon>
        <taxon>metagenomes</taxon>
        <taxon>ecological metagenomes</taxon>
    </lineage>
</organism>
<name>A0A381VXC5_9ZZZZ</name>
<reference evidence="1" key="1">
    <citation type="submission" date="2018-05" db="EMBL/GenBank/DDBJ databases">
        <authorList>
            <person name="Lanie J.A."/>
            <person name="Ng W.-L."/>
            <person name="Kazmierczak K.M."/>
            <person name="Andrzejewski T.M."/>
            <person name="Davidsen T.M."/>
            <person name="Wayne K.J."/>
            <person name="Tettelin H."/>
            <person name="Glass J.I."/>
            <person name="Rusch D."/>
            <person name="Podicherti R."/>
            <person name="Tsui H.-C.T."/>
            <person name="Winkler M.E."/>
        </authorList>
    </citation>
    <scope>NUCLEOTIDE SEQUENCE</scope>
</reference>
<evidence type="ECO:0000313" key="1">
    <source>
        <dbReference type="EMBL" id="SVA44287.1"/>
    </source>
</evidence>
<feature type="non-terminal residue" evidence="1">
    <location>
        <position position="172"/>
    </location>
</feature>
<proteinExistence type="predicted"/>
<dbReference type="SUPFAM" id="SSF56300">
    <property type="entry name" value="Metallo-dependent phosphatases"/>
    <property type="match status" value="1"/>
</dbReference>
<dbReference type="Gene3D" id="3.60.21.10">
    <property type="match status" value="1"/>
</dbReference>
<gene>
    <name evidence="1" type="ORF">METZ01_LOCUS97141</name>
</gene>